<dbReference type="SUPFAM" id="SSF53474">
    <property type="entry name" value="alpha/beta-Hydrolases"/>
    <property type="match status" value="1"/>
</dbReference>
<dbReference type="GO" id="GO:0005811">
    <property type="term" value="C:lipid droplet"/>
    <property type="evidence" value="ECO:0007669"/>
    <property type="project" value="TreeGrafter"/>
</dbReference>
<gene>
    <name evidence="5" type="ORF">HANVADRAFT_48987</name>
</gene>
<name>A0A1B7TDC2_9ASCO</name>
<accession>A0A1B7TDC2</accession>
<protein>
    <submittedName>
        <fullName evidence="5">DUF676-domain-containing protein</fullName>
    </submittedName>
</protein>
<sequence>MNDSLHNKSPESLFILMHGLLGSHKHMHAVRDLILSKDESNSLVLIPCKNGFFKTFDGIEIVGDRVIKEIKIFLKTRSESEIKSLKWISFISYSMGGLISRYVIGEILPYLEKRYPNIKLNTFMTFATPHLGVNFFKDGKFPYNVLTTLGSNLLGRSGRQLFLEDKDEKNSEKLMLKISKGKYLDALKKFKYRICLANAHNDRTVAYYTAFITDSGYTCDLNTFEEDCILCDWSKFPKESILNVTKDPSNCENEIQSNKEKKLKIRIFHGLKFMGKVFAITLFVFCIFPLVLVINTVGTTISYINVWFYKNKMTLLSKFSYLNKNWLSKKLDIDLDEEFDDDEMEQLIEVLSRDDTEDDSIKDDMEDLLSADWELKKNKYIDTIESVPTDKRDSVCFKYFIEKYNKNNIKQHFEDPNKKLPFDAVRKEMYENLNKLKWIRVPYKLTGANTHRAIVARSGIESTSFVNRKALDFNIELLIEVSKYANEGIQI</sequence>
<evidence type="ECO:0000256" key="1">
    <source>
        <dbReference type="ARBA" id="ARBA00007920"/>
    </source>
</evidence>
<evidence type="ECO:0000256" key="2">
    <source>
        <dbReference type="ARBA" id="ARBA00022963"/>
    </source>
</evidence>
<comment type="caution">
    <text evidence="5">The sequence shown here is derived from an EMBL/GenBank/DDBJ whole genome shotgun (WGS) entry which is preliminary data.</text>
</comment>
<dbReference type="PANTHER" id="PTHR12482">
    <property type="entry name" value="LIPASE ROG1-RELATED-RELATED"/>
    <property type="match status" value="1"/>
</dbReference>
<proteinExistence type="inferred from homology"/>
<feature type="transmembrane region" description="Helical" evidence="3">
    <location>
        <begin position="273"/>
        <end position="294"/>
    </location>
</feature>
<keyword evidence="6" id="KW-1185">Reference proteome</keyword>
<feature type="domain" description="DUF676" evidence="4">
    <location>
        <begin position="9"/>
        <end position="209"/>
    </location>
</feature>
<keyword evidence="3" id="KW-0472">Membrane</keyword>
<dbReference type="InterPro" id="IPR044294">
    <property type="entry name" value="Lipase-like"/>
</dbReference>
<evidence type="ECO:0000259" key="4">
    <source>
        <dbReference type="Pfam" id="PF05057"/>
    </source>
</evidence>
<dbReference type="GO" id="GO:0004622">
    <property type="term" value="F:phosphatidylcholine lysophospholipase activity"/>
    <property type="evidence" value="ECO:0007669"/>
    <property type="project" value="TreeGrafter"/>
</dbReference>
<dbReference type="PANTHER" id="PTHR12482:SF24">
    <property type="entry name" value="LIPID DROPLET PHOSPHOLIPASE 1"/>
    <property type="match status" value="1"/>
</dbReference>
<dbReference type="Pfam" id="PF05057">
    <property type="entry name" value="DUF676"/>
    <property type="match status" value="1"/>
</dbReference>
<keyword evidence="2" id="KW-0443">Lipid metabolism</keyword>
<dbReference type="GO" id="GO:0016042">
    <property type="term" value="P:lipid catabolic process"/>
    <property type="evidence" value="ECO:0007669"/>
    <property type="project" value="UniProtKB-KW"/>
</dbReference>
<dbReference type="InterPro" id="IPR029058">
    <property type="entry name" value="AB_hydrolase_fold"/>
</dbReference>
<dbReference type="EMBL" id="LXPE01000015">
    <property type="protein sequence ID" value="OBA26665.1"/>
    <property type="molecule type" value="Genomic_DNA"/>
</dbReference>
<dbReference type="Gene3D" id="3.40.50.1820">
    <property type="entry name" value="alpha/beta hydrolase"/>
    <property type="match status" value="1"/>
</dbReference>
<dbReference type="OrthoDB" id="273452at2759"/>
<dbReference type="InterPro" id="IPR007751">
    <property type="entry name" value="DUF676_lipase-like"/>
</dbReference>
<dbReference type="Proteomes" id="UP000092321">
    <property type="component" value="Unassembled WGS sequence"/>
</dbReference>
<dbReference type="AlphaFoldDB" id="A0A1B7TDC2"/>
<keyword evidence="3" id="KW-1133">Transmembrane helix</keyword>
<evidence type="ECO:0000313" key="6">
    <source>
        <dbReference type="Proteomes" id="UP000092321"/>
    </source>
</evidence>
<reference evidence="6" key="1">
    <citation type="journal article" date="2016" name="Proc. Natl. Acad. Sci. U.S.A.">
        <title>Comparative genomics of biotechnologically important yeasts.</title>
        <authorList>
            <person name="Riley R."/>
            <person name="Haridas S."/>
            <person name="Wolfe K.H."/>
            <person name="Lopes M.R."/>
            <person name="Hittinger C.T."/>
            <person name="Goeker M."/>
            <person name="Salamov A.A."/>
            <person name="Wisecaver J.H."/>
            <person name="Long T.M."/>
            <person name="Calvey C.H."/>
            <person name="Aerts A.L."/>
            <person name="Barry K.W."/>
            <person name="Choi C."/>
            <person name="Clum A."/>
            <person name="Coughlan A.Y."/>
            <person name="Deshpande S."/>
            <person name="Douglass A.P."/>
            <person name="Hanson S.J."/>
            <person name="Klenk H.-P."/>
            <person name="LaButti K.M."/>
            <person name="Lapidus A."/>
            <person name="Lindquist E.A."/>
            <person name="Lipzen A.M."/>
            <person name="Meier-Kolthoff J.P."/>
            <person name="Ohm R.A."/>
            <person name="Otillar R.P."/>
            <person name="Pangilinan J.L."/>
            <person name="Peng Y."/>
            <person name="Rokas A."/>
            <person name="Rosa C.A."/>
            <person name="Scheuner C."/>
            <person name="Sibirny A.A."/>
            <person name="Slot J.C."/>
            <person name="Stielow J.B."/>
            <person name="Sun H."/>
            <person name="Kurtzman C.P."/>
            <person name="Blackwell M."/>
            <person name="Grigoriev I.V."/>
            <person name="Jeffries T.W."/>
        </authorList>
    </citation>
    <scope>NUCLEOTIDE SEQUENCE [LARGE SCALE GENOMIC DNA]</scope>
    <source>
        <strain evidence="6">NRRL Y-1626</strain>
    </source>
</reference>
<organism evidence="5 6">
    <name type="scientific">Hanseniaspora valbyensis NRRL Y-1626</name>
    <dbReference type="NCBI Taxonomy" id="766949"/>
    <lineage>
        <taxon>Eukaryota</taxon>
        <taxon>Fungi</taxon>
        <taxon>Dikarya</taxon>
        <taxon>Ascomycota</taxon>
        <taxon>Saccharomycotina</taxon>
        <taxon>Saccharomycetes</taxon>
        <taxon>Saccharomycodales</taxon>
        <taxon>Saccharomycodaceae</taxon>
        <taxon>Hanseniaspora</taxon>
    </lineage>
</organism>
<evidence type="ECO:0000256" key="3">
    <source>
        <dbReference type="SAM" id="Phobius"/>
    </source>
</evidence>
<comment type="similarity">
    <text evidence="1">Belongs to the putative lipase ROG1 family.</text>
</comment>
<dbReference type="GO" id="GO:0047372">
    <property type="term" value="F:monoacylglycerol lipase activity"/>
    <property type="evidence" value="ECO:0007669"/>
    <property type="project" value="TreeGrafter"/>
</dbReference>
<keyword evidence="3" id="KW-0812">Transmembrane</keyword>
<evidence type="ECO:0000313" key="5">
    <source>
        <dbReference type="EMBL" id="OBA26665.1"/>
    </source>
</evidence>
<keyword evidence="2" id="KW-0442">Lipid degradation</keyword>